<organism evidence="1 2">
    <name type="scientific">Sphingomonas floccifaciens</name>
    <dbReference type="NCBI Taxonomy" id="1844115"/>
    <lineage>
        <taxon>Bacteria</taxon>
        <taxon>Pseudomonadati</taxon>
        <taxon>Pseudomonadota</taxon>
        <taxon>Alphaproteobacteria</taxon>
        <taxon>Sphingomonadales</taxon>
        <taxon>Sphingomonadaceae</taxon>
        <taxon>Sphingomonas</taxon>
    </lineage>
</organism>
<gene>
    <name evidence="1" type="ORF">ACFSC3_10395</name>
</gene>
<keyword evidence="2" id="KW-1185">Reference proteome</keyword>
<dbReference type="RefSeq" id="WP_380940338.1">
    <property type="nucleotide sequence ID" value="NZ_JBHUFC010000003.1"/>
</dbReference>
<dbReference type="GO" id="GO:0016787">
    <property type="term" value="F:hydrolase activity"/>
    <property type="evidence" value="ECO:0007669"/>
    <property type="project" value="UniProtKB-KW"/>
</dbReference>
<reference evidence="2" key="1">
    <citation type="journal article" date="2019" name="Int. J. Syst. Evol. Microbiol.">
        <title>The Global Catalogue of Microorganisms (GCM) 10K type strain sequencing project: providing services to taxonomists for standard genome sequencing and annotation.</title>
        <authorList>
            <consortium name="The Broad Institute Genomics Platform"/>
            <consortium name="The Broad Institute Genome Sequencing Center for Infectious Disease"/>
            <person name="Wu L."/>
            <person name="Ma J."/>
        </authorList>
    </citation>
    <scope>NUCLEOTIDE SEQUENCE [LARGE SCALE GENOMIC DNA]</scope>
    <source>
        <strain evidence="2">Q85</strain>
    </source>
</reference>
<dbReference type="InterPro" id="IPR036412">
    <property type="entry name" value="HAD-like_sf"/>
</dbReference>
<dbReference type="InterPro" id="IPR023214">
    <property type="entry name" value="HAD_sf"/>
</dbReference>
<dbReference type="Pfam" id="PF00702">
    <property type="entry name" value="Hydrolase"/>
    <property type="match status" value="1"/>
</dbReference>
<dbReference type="EMBL" id="JBHUFC010000003">
    <property type="protein sequence ID" value="MFD1787984.1"/>
    <property type="molecule type" value="Genomic_DNA"/>
</dbReference>
<protein>
    <submittedName>
        <fullName evidence="1">HAD family hydrolase</fullName>
    </submittedName>
</protein>
<comment type="caution">
    <text evidence="1">The sequence shown here is derived from an EMBL/GenBank/DDBJ whole genome shotgun (WGS) entry which is preliminary data.</text>
</comment>
<dbReference type="SUPFAM" id="SSF56784">
    <property type="entry name" value="HAD-like"/>
    <property type="match status" value="1"/>
</dbReference>
<accession>A0ABW4NDB1</accession>
<dbReference type="Proteomes" id="UP001597283">
    <property type="component" value="Unassembled WGS sequence"/>
</dbReference>
<evidence type="ECO:0000313" key="1">
    <source>
        <dbReference type="EMBL" id="MFD1787984.1"/>
    </source>
</evidence>
<keyword evidence="1" id="KW-0378">Hydrolase</keyword>
<name>A0ABW4NDB1_9SPHN</name>
<dbReference type="Gene3D" id="3.40.50.1000">
    <property type="entry name" value="HAD superfamily/HAD-like"/>
    <property type="match status" value="1"/>
</dbReference>
<evidence type="ECO:0000313" key="2">
    <source>
        <dbReference type="Proteomes" id="UP001597283"/>
    </source>
</evidence>
<sequence length="791" mass="87497">MATKTTIRAYDLATLLDSAPPGITTLSLDCFDTLLWRNTHAPKDVFCDIAMRGGAMQPRAWAETMAQRIAHRTSGSYEIRLADVYRRLLTNASEAEIAEAVEREICLEERQLFPFAPAVALMREAKARGLKIIIVSDMYIGEAELRRLLAKCAGDDVLAMVDHIFMSCEHGKPKAAGLFEPVLKAIGMRPDQVLHVGDNKIADYDGAARAGIHAVHLEQFDEEAKTRLRLEMSAGIMIDPATRVTVPAYQPHRAAVAVRQETDAAYVVGHDVMGPVMHAFAELIKRDADALSARIGKRVRPLFMLRDGYLPWRVFDALYPDYGAAQVELSRLVATRSTLTDAAALDLFTAENVHVLTPQSFARHLMLFDGECRTALKSSDPRAAMGKLVRDPDIRRKVFKRAAAFRDRTIAHLRRAGVQDGEAVMLVDVGYKGTVQNVVTPMLEAQMGLHVAGRYLFLREECVSGLDKVGLLDVDMIECRAMHALATCVAVVEQMCNLEQGSTIDFKPDGTPIREDYELNVKQGAMRERIQSACVDFARHAYAEMHRRPASDDVTARRRMAAAILTRLLYLPMPREIELFKAFDHDNNLGSKTVIKLLDPTEAEEGLRRRGLAYVSENRRMYVPAEIAKHGLPLNISLLSCSRFALDFRNSDFQVGGIDVPVLLLDATEQTVMPMTAYPTHEGYYRLSVPIKRGWTTVAVQFGQLLSSVQIGDACWIGAGEYDADWVADRTAAITMTDGMQNLAGDLYACEATGVLIAAPPNVDDQVLSLVFRPLHARASDAAEVSQQIAA</sequence>
<proteinExistence type="predicted"/>